<comment type="caution">
    <text evidence="1">The sequence shown here is derived from an EMBL/GenBank/DDBJ whole genome shotgun (WGS) entry which is preliminary data.</text>
</comment>
<proteinExistence type="predicted"/>
<dbReference type="EMBL" id="BGPR01000487">
    <property type="protein sequence ID" value="GBM22801.1"/>
    <property type="molecule type" value="Genomic_DNA"/>
</dbReference>
<keyword evidence="2" id="KW-1185">Reference proteome</keyword>
<organism evidence="1 2">
    <name type="scientific">Araneus ventricosus</name>
    <name type="common">Orbweaver spider</name>
    <name type="synonym">Epeira ventricosa</name>
    <dbReference type="NCBI Taxonomy" id="182803"/>
    <lineage>
        <taxon>Eukaryota</taxon>
        <taxon>Metazoa</taxon>
        <taxon>Ecdysozoa</taxon>
        <taxon>Arthropoda</taxon>
        <taxon>Chelicerata</taxon>
        <taxon>Arachnida</taxon>
        <taxon>Araneae</taxon>
        <taxon>Araneomorphae</taxon>
        <taxon>Entelegynae</taxon>
        <taxon>Araneoidea</taxon>
        <taxon>Araneidae</taxon>
        <taxon>Araneus</taxon>
    </lineage>
</organism>
<accession>A0A4Y2E1F6</accession>
<dbReference type="AlphaFoldDB" id="A0A4Y2E1F6"/>
<reference evidence="1 2" key="1">
    <citation type="journal article" date="2019" name="Sci. Rep.">
        <title>Orb-weaving spider Araneus ventricosus genome elucidates the spidroin gene catalogue.</title>
        <authorList>
            <person name="Kono N."/>
            <person name="Nakamura H."/>
            <person name="Ohtoshi R."/>
            <person name="Moran D.A.P."/>
            <person name="Shinohara A."/>
            <person name="Yoshida Y."/>
            <person name="Fujiwara M."/>
            <person name="Mori M."/>
            <person name="Tomita M."/>
            <person name="Arakawa K."/>
        </authorList>
    </citation>
    <scope>NUCLEOTIDE SEQUENCE [LARGE SCALE GENOMIC DNA]</scope>
</reference>
<name>A0A4Y2E1F6_ARAVE</name>
<evidence type="ECO:0000313" key="2">
    <source>
        <dbReference type="Proteomes" id="UP000499080"/>
    </source>
</evidence>
<protein>
    <submittedName>
        <fullName evidence="1">Uncharacterized protein</fullName>
    </submittedName>
</protein>
<dbReference type="Proteomes" id="UP000499080">
    <property type="component" value="Unassembled WGS sequence"/>
</dbReference>
<sequence>MHLCRIMRRGAVCVPHVDENFCQGKLNLFMAVRGRTVSCRKRDSSFFPAAWMSRDSWQDVKCGPPRIVIFQSDCQSSIIFFFLKIDFRKGDRSLNR</sequence>
<gene>
    <name evidence="1" type="ORF">AVEN_226472_1</name>
</gene>
<evidence type="ECO:0000313" key="1">
    <source>
        <dbReference type="EMBL" id="GBM22801.1"/>
    </source>
</evidence>